<dbReference type="PANTHER" id="PTHR23502">
    <property type="entry name" value="MAJOR FACILITATOR SUPERFAMILY"/>
    <property type="match status" value="1"/>
</dbReference>
<name>A0A9W9AUQ4_9AGAR</name>
<dbReference type="InterPro" id="IPR036259">
    <property type="entry name" value="MFS_trans_sf"/>
</dbReference>
<dbReference type="Pfam" id="PF07690">
    <property type="entry name" value="MFS_1"/>
    <property type="match status" value="1"/>
</dbReference>
<keyword evidence="3 5" id="KW-1133">Transmembrane helix</keyword>
<organism evidence="7 8">
    <name type="scientific">Lentinula aciculospora</name>
    <dbReference type="NCBI Taxonomy" id="153920"/>
    <lineage>
        <taxon>Eukaryota</taxon>
        <taxon>Fungi</taxon>
        <taxon>Dikarya</taxon>
        <taxon>Basidiomycota</taxon>
        <taxon>Agaricomycotina</taxon>
        <taxon>Agaricomycetes</taxon>
        <taxon>Agaricomycetidae</taxon>
        <taxon>Agaricales</taxon>
        <taxon>Marasmiineae</taxon>
        <taxon>Omphalotaceae</taxon>
        <taxon>Lentinula</taxon>
    </lineage>
</organism>
<feature type="domain" description="Major facilitator superfamily (MFS) profile" evidence="6">
    <location>
        <begin position="111"/>
        <end position="555"/>
    </location>
</feature>
<proteinExistence type="predicted"/>
<evidence type="ECO:0000313" key="7">
    <source>
        <dbReference type="EMBL" id="KAJ4490822.1"/>
    </source>
</evidence>
<dbReference type="CDD" id="cd17323">
    <property type="entry name" value="MFS_Tpo1_MDR_like"/>
    <property type="match status" value="1"/>
</dbReference>
<evidence type="ECO:0000313" key="8">
    <source>
        <dbReference type="Proteomes" id="UP001150266"/>
    </source>
</evidence>
<feature type="transmembrane region" description="Helical" evidence="5">
    <location>
        <begin position="344"/>
        <end position="363"/>
    </location>
</feature>
<comment type="caution">
    <text evidence="7">The sequence shown here is derived from an EMBL/GenBank/DDBJ whole genome shotgun (WGS) entry which is preliminary data.</text>
</comment>
<dbReference type="PROSITE" id="PS50850">
    <property type="entry name" value="MFS"/>
    <property type="match status" value="1"/>
</dbReference>
<feature type="transmembrane region" description="Helical" evidence="5">
    <location>
        <begin position="454"/>
        <end position="479"/>
    </location>
</feature>
<accession>A0A9W9AUQ4</accession>
<evidence type="ECO:0000256" key="5">
    <source>
        <dbReference type="SAM" id="Phobius"/>
    </source>
</evidence>
<evidence type="ECO:0000256" key="2">
    <source>
        <dbReference type="ARBA" id="ARBA00022692"/>
    </source>
</evidence>
<dbReference type="Gene3D" id="1.20.1250.20">
    <property type="entry name" value="MFS general substrate transporter like domains"/>
    <property type="match status" value="1"/>
</dbReference>
<feature type="transmembrane region" description="Helical" evidence="5">
    <location>
        <begin position="272"/>
        <end position="292"/>
    </location>
</feature>
<gene>
    <name evidence="7" type="ORF">J3R30DRAFT_140256</name>
</gene>
<feature type="transmembrane region" description="Helical" evidence="5">
    <location>
        <begin position="383"/>
        <end position="402"/>
    </location>
</feature>
<feature type="transmembrane region" description="Helical" evidence="5">
    <location>
        <begin position="521"/>
        <end position="540"/>
    </location>
</feature>
<comment type="subcellular location">
    <subcellularLocation>
        <location evidence="1">Membrane</location>
        <topology evidence="1">Multi-pass membrane protein</topology>
    </subcellularLocation>
</comment>
<dbReference type="Proteomes" id="UP001150266">
    <property type="component" value="Unassembled WGS sequence"/>
</dbReference>
<dbReference type="OrthoDB" id="3357846at2759"/>
<feature type="transmembrane region" description="Helical" evidence="5">
    <location>
        <begin position="149"/>
        <end position="166"/>
    </location>
</feature>
<sequence>MVDIIRDSTIGQFINFVSDGKLLPYPEQRPDFVIPPRFLQANAPVSSEPIVSTLTDVKAKKEKALATVVEAIVVDDEDQHQTQADVDIVGWYSDDDPDNPKNWSSAKRAFVAFSITFMTFTSYVGSAIYTPSIPGLMANFNSSLPYTTLGLTLYVFGYGIGPMFLSPLQELTHLGRNTIYMASLFLFIIFQIPTFTATNLPTILGFRFVTGFFCSPALATGGASMSDMYPMHQLAYVIGIWAQGVNAGPIIGPVIGGFAAMKMGWQWPEYELIWLTAFSFVFLMLLLPETYGPTILHRRAQRLRTLTGNLQLSSQGERDTEGQSLGETFKEAILRPFILAREPTLMFANIYLGFVYAIFYLWYEAFPLVFTDIYHFNLGESGLPFIGFLVSSFISYIAYALYQKYLFEPRSIRAISQGAQLAPETRLEIGLIGSLCIPVSLFIFGFASRANVHWIVPIIGASFYIPGIFLNFQSILMYISISYPMYAASVLAANDLFRSTIASVFPLFGRHFFVKLGLGPASSLLAGISLVMMPVFWSLMKWGHVLRHRSKYASD</sequence>
<dbReference type="GO" id="GO:1990961">
    <property type="term" value="P:xenobiotic detoxification by transmembrane export across the plasma membrane"/>
    <property type="evidence" value="ECO:0007669"/>
    <property type="project" value="TreeGrafter"/>
</dbReference>
<feature type="transmembrane region" description="Helical" evidence="5">
    <location>
        <begin position="486"/>
        <end position="509"/>
    </location>
</feature>
<feature type="transmembrane region" description="Helical" evidence="5">
    <location>
        <begin position="234"/>
        <end position="260"/>
    </location>
</feature>
<reference evidence="7" key="1">
    <citation type="submission" date="2022-08" db="EMBL/GenBank/DDBJ databases">
        <title>A Global Phylogenomic Analysis of the Shiitake Genus Lentinula.</title>
        <authorList>
            <consortium name="DOE Joint Genome Institute"/>
            <person name="Sierra-Patev S."/>
            <person name="Min B."/>
            <person name="Naranjo-Ortiz M."/>
            <person name="Looney B."/>
            <person name="Konkel Z."/>
            <person name="Slot J.C."/>
            <person name="Sakamoto Y."/>
            <person name="Steenwyk J.L."/>
            <person name="Rokas A."/>
            <person name="Carro J."/>
            <person name="Camarero S."/>
            <person name="Ferreira P."/>
            <person name="Molpeceres G."/>
            <person name="Ruiz-Duenas F.J."/>
            <person name="Serrano A."/>
            <person name="Henrissat B."/>
            <person name="Drula E."/>
            <person name="Hughes K.W."/>
            <person name="Mata J.L."/>
            <person name="Ishikawa N.K."/>
            <person name="Vargas-Isla R."/>
            <person name="Ushijima S."/>
            <person name="Smith C.A."/>
            <person name="Ahrendt S."/>
            <person name="Andreopoulos W."/>
            <person name="He G."/>
            <person name="Labutti K."/>
            <person name="Lipzen A."/>
            <person name="Ng V."/>
            <person name="Riley R."/>
            <person name="Sandor L."/>
            <person name="Barry K."/>
            <person name="Martinez A.T."/>
            <person name="Xiao Y."/>
            <person name="Gibbons J.G."/>
            <person name="Terashima K."/>
            <person name="Grigoriev I.V."/>
            <person name="Hibbett D.S."/>
        </authorList>
    </citation>
    <scope>NUCLEOTIDE SEQUENCE</scope>
    <source>
        <strain evidence="7">JLM2183</strain>
    </source>
</reference>
<feature type="transmembrane region" description="Helical" evidence="5">
    <location>
        <begin position="203"/>
        <end position="222"/>
    </location>
</feature>
<evidence type="ECO:0000256" key="3">
    <source>
        <dbReference type="ARBA" id="ARBA00022989"/>
    </source>
</evidence>
<dbReference type="FunFam" id="1.20.1250.20:FF:000011">
    <property type="entry name" value="MFS multidrug transporter, putative"/>
    <property type="match status" value="1"/>
</dbReference>
<dbReference type="InterPro" id="IPR011701">
    <property type="entry name" value="MFS"/>
</dbReference>
<feature type="transmembrane region" description="Helical" evidence="5">
    <location>
        <begin position="178"/>
        <end position="197"/>
    </location>
</feature>
<keyword evidence="4 5" id="KW-0472">Membrane</keyword>
<dbReference type="PANTHER" id="PTHR23502:SF23">
    <property type="entry name" value="FLUCONAZOLE RESISTANCE PROTEIN 1"/>
    <property type="match status" value="1"/>
</dbReference>
<evidence type="ECO:0000256" key="4">
    <source>
        <dbReference type="ARBA" id="ARBA00023136"/>
    </source>
</evidence>
<dbReference type="EMBL" id="JAOTPV010000001">
    <property type="protein sequence ID" value="KAJ4490822.1"/>
    <property type="molecule type" value="Genomic_DNA"/>
</dbReference>
<dbReference type="SUPFAM" id="SSF103473">
    <property type="entry name" value="MFS general substrate transporter"/>
    <property type="match status" value="1"/>
</dbReference>
<evidence type="ECO:0000256" key="1">
    <source>
        <dbReference type="ARBA" id="ARBA00004141"/>
    </source>
</evidence>
<dbReference type="GO" id="GO:0005886">
    <property type="term" value="C:plasma membrane"/>
    <property type="evidence" value="ECO:0007669"/>
    <property type="project" value="TreeGrafter"/>
</dbReference>
<dbReference type="AlphaFoldDB" id="A0A9W9AUQ4"/>
<protein>
    <submittedName>
        <fullName evidence="7">Major facilitator superfamily domain-containing protein</fullName>
    </submittedName>
</protein>
<dbReference type="GO" id="GO:0015244">
    <property type="term" value="F:fluconazole transmembrane transporter activity"/>
    <property type="evidence" value="ECO:0007669"/>
    <property type="project" value="TreeGrafter"/>
</dbReference>
<feature type="transmembrane region" description="Helical" evidence="5">
    <location>
        <begin position="109"/>
        <end position="129"/>
    </location>
</feature>
<evidence type="ECO:0000259" key="6">
    <source>
        <dbReference type="PROSITE" id="PS50850"/>
    </source>
</evidence>
<dbReference type="InterPro" id="IPR020846">
    <property type="entry name" value="MFS_dom"/>
</dbReference>
<keyword evidence="8" id="KW-1185">Reference proteome</keyword>
<keyword evidence="2 5" id="KW-0812">Transmembrane</keyword>
<feature type="transmembrane region" description="Helical" evidence="5">
    <location>
        <begin position="429"/>
        <end position="448"/>
    </location>
</feature>